<evidence type="ECO:0000313" key="8">
    <source>
        <dbReference type="EMBL" id="MFC6315665.1"/>
    </source>
</evidence>
<keyword evidence="4" id="KW-0572">Peptidoglycan-anchor</keyword>
<feature type="compositionally biased region" description="Low complexity" evidence="5">
    <location>
        <begin position="1044"/>
        <end position="1066"/>
    </location>
</feature>
<feature type="region of interest" description="Disordered" evidence="5">
    <location>
        <begin position="43"/>
        <end position="76"/>
    </location>
</feature>
<keyword evidence="6" id="KW-0812">Transmembrane</keyword>
<dbReference type="Pfam" id="PF07523">
    <property type="entry name" value="Big_3"/>
    <property type="match status" value="1"/>
</dbReference>
<evidence type="ECO:0000313" key="9">
    <source>
        <dbReference type="Proteomes" id="UP001596310"/>
    </source>
</evidence>
<evidence type="ECO:0000256" key="6">
    <source>
        <dbReference type="SAM" id="Phobius"/>
    </source>
</evidence>
<feature type="compositionally biased region" description="Low complexity" evidence="5">
    <location>
        <begin position="949"/>
        <end position="1036"/>
    </location>
</feature>
<evidence type="ECO:0000259" key="7">
    <source>
        <dbReference type="PROSITE" id="PS50847"/>
    </source>
</evidence>
<keyword evidence="6" id="KW-1133">Transmembrane helix</keyword>
<comment type="caution">
    <text evidence="8">The sequence shown here is derived from an EMBL/GenBank/DDBJ whole genome shotgun (WGS) entry which is preliminary data.</text>
</comment>
<proteinExistence type="predicted"/>
<accession>A0ABW1UNX2</accession>
<reference evidence="9" key="1">
    <citation type="journal article" date="2019" name="Int. J. Syst. Evol. Microbiol.">
        <title>The Global Catalogue of Microorganisms (GCM) 10K type strain sequencing project: providing services to taxonomists for standard genome sequencing and annotation.</title>
        <authorList>
            <consortium name="The Broad Institute Genomics Platform"/>
            <consortium name="The Broad Institute Genome Sequencing Center for Infectious Disease"/>
            <person name="Wu L."/>
            <person name="Ma J."/>
        </authorList>
    </citation>
    <scope>NUCLEOTIDE SEQUENCE [LARGE SCALE GENOMIC DNA]</scope>
    <source>
        <strain evidence="9">CCM 8897</strain>
    </source>
</reference>
<dbReference type="InterPro" id="IPR013783">
    <property type="entry name" value="Ig-like_fold"/>
</dbReference>
<feature type="transmembrane region" description="Helical" evidence="6">
    <location>
        <begin position="1073"/>
        <end position="1094"/>
    </location>
</feature>
<keyword evidence="3" id="KW-0732">Signal</keyword>
<feature type="region of interest" description="Disordered" evidence="5">
    <location>
        <begin position="939"/>
        <end position="1068"/>
    </location>
</feature>
<evidence type="ECO:0000256" key="2">
    <source>
        <dbReference type="ARBA" id="ARBA00022525"/>
    </source>
</evidence>
<dbReference type="InterPro" id="IPR022038">
    <property type="entry name" value="Ig-like_bact"/>
</dbReference>
<evidence type="ECO:0000256" key="1">
    <source>
        <dbReference type="ARBA" id="ARBA00022512"/>
    </source>
</evidence>
<organism evidence="8 9">
    <name type="scientific">Lapidilactobacillus achengensis</name>
    <dbReference type="NCBI Taxonomy" id="2486000"/>
    <lineage>
        <taxon>Bacteria</taxon>
        <taxon>Bacillati</taxon>
        <taxon>Bacillota</taxon>
        <taxon>Bacilli</taxon>
        <taxon>Lactobacillales</taxon>
        <taxon>Lactobacillaceae</taxon>
        <taxon>Lapidilactobacillus</taxon>
    </lineage>
</organism>
<keyword evidence="1" id="KW-0134">Cell wall</keyword>
<evidence type="ECO:0000256" key="5">
    <source>
        <dbReference type="SAM" id="MobiDB-lite"/>
    </source>
</evidence>
<sequence length="1099" mass="113505">MNNHQTHFSHLIKGASLLSVAVLGIGTVAPSVPVLTVAAATANSAETTASTDTTANTSTTETTSATATTSTTASGTTDNTAAAITADPYLSASTPTDASGLAAYSQFQVTTTAGATETGPMEQVGTAMQAIIDQTQFASLGLLSTLHNTTAGDITINAVFNLPTATSTAVTATATAAPTISQDAGLTVLYQAADTKYRTLQAYEDAGKTWSELKAIQIKGTLAANQTVQVTTPLAVTGLAAADLTKEASTELTTTSFTYNAAGRSLATKGIIYFANAVPANYTGYNAIDPTGANWDSATQSLLKGLVPRDDITALNFGGSTPSGTTLFTTGRYALDLSRIKAAVNPAGYSVGLSSNGTQLSQYTYATPDKMSTTLNVTLIKVLTTKDSNLTVGDTWSAADNLVAATSPVDGTDITSKVTTSGTVNTTKAGTYPVTYAYQLGSETISQTATVTVTGATDLGNLIDTSKINSSAVDSETNTSATPDEQGGYQHYSQFAVTGTDGTTAYSPIAKFLTTDDLKTTATTTPNAIVNALNFKSLALIGTIKNTTNGSLRIRTAFSLPSSVPVTAATRLYARATAAATAVAGSTDGLTLYYSNGDGNYFPLDEFLSKNDNDYQKIAVVMVDGTLRKGQNLQLSIPLAVSSSDSAASLATMINTINNNNDHATSGVVQSALRFTSRTFTFSQPTATISSTGRLGSYATFANSAIYNNVLFALPVKLFTNGFLATYLTGDDSYVTFPEDVQALLDLPEPVAHYLQFKNYIANAEFSAYDAKNTGTYTTGSYRIVLDDIKDKVNPAGLSVVVDSSGKQVDYYTYRTGTSNSFSLTNSDGSDSGSTARQQEYIELIQVLETTSSKFKVGSSEAHNWTTTTNLVPGKNPATKAALTSADFNVAVTDAQGQTITDPETYLAKTPGIYTVTYSYQLVDSVISKQATVTVLADQSLPSGGNGGDDNNSGNNGGDDNNSGNNGSGDTNNNSGDNGSDGNTNNPGDNGSDGNPGSDDSGNQDDASNGAGNDTNGTNNSTGSDSSDDSATNGTDQNTTGTSTAPTLPMTGATTTEATKPTLPQTNEQSTKVAVAIGLALLGATSVLLGHLALRKRQR</sequence>
<evidence type="ECO:0000256" key="3">
    <source>
        <dbReference type="ARBA" id="ARBA00022729"/>
    </source>
</evidence>
<gene>
    <name evidence="8" type="ORF">ACFQHW_08835</name>
</gene>
<dbReference type="EMBL" id="JBHSSM010000019">
    <property type="protein sequence ID" value="MFC6315665.1"/>
    <property type="molecule type" value="Genomic_DNA"/>
</dbReference>
<keyword evidence="6" id="KW-0472">Membrane</keyword>
<dbReference type="RefSeq" id="WP_125600669.1">
    <property type="nucleotide sequence ID" value="NZ_JBHSSM010000019.1"/>
</dbReference>
<evidence type="ECO:0000256" key="4">
    <source>
        <dbReference type="ARBA" id="ARBA00023088"/>
    </source>
</evidence>
<name>A0ABW1UNX2_9LACO</name>
<dbReference type="NCBIfam" id="TIGR01167">
    <property type="entry name" value="LPXTG_anchor"/>
    <property type="match status" value="1"/>
</dbReference>
<feature type="domain" description="Gram-positive cocci surface proteins LPxTG" evidence="7">
    <location>
        <begin position="1063"/>
        <end position="1099"/>
    </location>
</feature>
<dbReference type="Proteomes" id="UP001596310">
    <property type="component" value="Unassembled WGS sequence"/>
</dbReference>
<keyword evidence="9" id="KW-1185">Reference proteome</keyword>
<keyword evidence="2" id="KW-0964">Secreted</keyword>
<protein>
    <submittedName>
        <fullName evidence="8">Beta strand repeat-containing protein</fullName>
    </submittedName>
</protein>
<dbReference type="InterPro" id="IPR019931">
    <property type="entry name" value="LPXTG_anchor"/>
</dbReference>
<dbReference type="Gene3D" id="2.60.40.10">
    <property type="entry name" value="Immunoglobulins"/>
    <property type="match status" value="1"/>
</dbReference>
<dbReference type="PROSITE" id="PS50847">
    <property type="entry name" value="GRAM_POS_ANCHORING"/>
    <property type="match status" value="1"/>
</dbReference>